<comment type="caution">
    <text evidence="1">The sequence shown here is derived from an EMBL/GenBank/DDBJ whole genome shotgun (WGS) entry which is preliminary data.</text>
</comment>
<protein>
    <submittedName>
        <fullName evidence="1">Uncharacterized protein</fullName>
    </submittedName>
</protein>
<dbReference type="EMBL" id="WLYK01000008">
    <property type="protein sequence ID" value="MTD16143.1"/>
    <property type="molecule type" value="Genomic_DNA"/>
</dbReference>
<dbReference type="AlphaFoldDB" id="A0A7K1FSJ4"/>
<reference evidence="1 2" key="1">
    <citation type="submission" date="2019-11" db="EMBL/GenBank/DDBJ databases">
        <authorList>
            <person name="Jiang L.-Q."/>
        </authorList>
    </citation>
    <scope>NUCLEOTIDE SEQUENCE [LARGE SCALE GENOMIC DNA]</scope>
    <source>
        <strain evidence="1 2">YIM 132087</strain>
    </source>
</reference>
<name>A0A7K1FSJ4_9ACTN</name>
<dbReference type="Proteomes" id="UP000460221">
    <property type="component" value="Unassembled WGS sequence"/>
</dbReference>
<sequence length="134" mass="14492">MDKLIERALTVGVGDGAGEVQAVALAEVNRQVDALLGPRPVPGTPEHEAVADDGGRYERARQLLALRLTLQAGLDARWDVLALRRWGVTWELVGRAAGVSRQSAHERWSPWIREVLSRGGGELDALAAPDRADV</sequence>
<evidence type="ECO:0000313" key="1">
    <source>
        <dbReference type="EMBL" id="MTD16143.1"/>
    </source>
</evidence>
<evidence type="ECO:0000313" key="2">
    <source>
        <dbReference type="Proteomes" id="UP000460221"/>
    </source>
</evidence>
<organism evidence="1 2">
    <name type="scientific">Nakamurella alba</name>
    <dbReference type="NCBI Taxonomy" id="2665158"/>
    <lineage>
        <taxon>Bacteria</taxon>
        <taxon>Bacillati</taxon>
        <taxon>Actinomycetota</taxon>
        <taxon>Actinomycetes</taxon>
        <taxon>Nakamurellales</taxon>
        <taxon>Nakamurellaceae</taxon>
        <taxon>Nakamurella</taxon>
    </lineage>
</organism>
<keyword evidence="2" id="KW-1185">Reference proteome</keyword>
<accession>A0A7K1FSJ4</accession>
<gene>
    <name evidence="1" type="ORF">GIS00_19575</name>
</gene>
<proteinExistence type="predicted"/>